<comment type="subcellular location">
    <subcellularLocation>
        <location evidence="1">Endoplasmic reticulum membrane</location>
        <topology evidence="1">Multi-pass membrane protein</topology>
    </subcellularLocation>
</comment>
<reference evidence="9" key="1">
    <citation type="journal article" date="2020" name="Stud. Mycol.">
        <title>101 Dothideomycetes genomes: a test case for predicting lifestyles and emergence of pathogens.</title>
        <authorList>
            <person name="Haridas S."/>
            <person name="Albert R."/>
            <person name="Binder M."/>
            <person name="Bloem J."/>
            <person name="Labutti K."/>
            <person name="Salamov A."/>
            <person name="Andreopoulos B."/>
            <person name="Baker S."/>
            <person name="Barry K."/>
            <person name="Bills G."/>
            <person name="Bluhm B."/>
            <person name="Cannon C."/>
            <person name="Castanera R."/>
            <person name="Culley D."/>
            <person name="Daum C."/>
            <person name="Ezra D."/>
            <person name="Gonzalez J."/>
            <person name="Henrissat B."/>
            <person name="Kuo A."/>
            <person name="Liang C."/>
            <person name="Lipzen A."/>
            <person name="Lutzoni F."/>
            <person name="Magnuson J."/>
            <person name="Mondo S."/>
            <person name="Nolan M."/>
            <person name="Ohm R."/>
            <person name="Pangilinan J."/>
            <person name="Park H.-J."/>
            <person name="Ramirez L."/>
            <person name="Alfaro M."/>
            <person name="Sun H."/>
            <person name="Tritt A."/>
            <person name="Yoshinaga Y."/>
            <person name="Zwiers L.-H."/>
            <person name="Turgeon B."/>
            <person name="Goodwin S."/>
            <person name="Spatafora J."/>
            <person name="Crous P."/>
            <person name="Grigoriev I."/>
        </authorList>
    </citation>
    <scope>NUCLEOTIDE SEQUENCE</scope>
    <source>
        <strain evidence="9">CBS 116435</strain>
    </source>
</reference>
<accession>A0A9P4UK40</accession>
<evidence type="ECO:0000256" key="6">
    <source>
        <dbReference type="ARBA" id="ARBA00023136"/>
    </source>
</evidence>
<dbReference type="Pfam" id="PF06775">
    <property type="entry name" value="Seipin"/>
    <property type="match status" value="1"/>
</dbReference>
<dbReference type="OrthoDB" id="3990054at2759"/>
<evidence type="ECO:0000256" key="1">
    <source>
        <dbReference type="ARBA" id="ARBA00004477"/>
    </source>
</evidence>
<evidence type="ECO:0000256" key="8">
    <source>
        <dbReference type="SAM" id="Phobius"/>
    </source>
</evidence>
<feature type="compositionally biased region" description="Polar residues" evidence="7">
    <location>
        <begin position="338"/>
        <end position="348"/>
    </location>
</feature>
<keyword evidence="2 8" id="KW-0812">Transmembrane</keyword>
<comment type="caution">
    <text evidence="9">The sequence shown here is derived from an EMBL/GenBank/DDBJ whole genome shotgun (WGS) entry which is preliminary data.</text>
</comment>
<dbReference type="PANTHER" id="PTHR21212">
    <property type="entry name" value="BERNARDINELLI-SEIP CONGENITAL LIPODYSTROPHY 2 HOMOLOG BSCL2 PROTEIN"/>
    <property type="match status" value="1"/>
</dbReference>
<dbReference type="CDD" id="cd23995">
    <property type="entry name" value="Seipin_BSCL2_like"/>
    <property type="match status" value="1"/>
</dbReference>
<keyword evidence="5" id="KW-0443">Lipid metabolism</keyword>
<keyword evidence="6 8" id="KW-0472">Membrane</keyword>
<feature type="compositionally biased region" description="Basic and acidic residues" evidence="7">
    <location>
        <begin position="320"/>
        <end position="337"/>
    </location>
</feature>
<evidence type="ECO:0000313" key="10">
    <source>
        <dbReference type="Proteomes" id="UP000799441"/>
    </source>
</evidence>
<evidence type="ECO:0000256" key="4">
    <source>
        <dbReference type="ARBA" id="ARBA00022989"/>
    </source>
</evidence>
<dbReference type="PANTHER" id="PTHR21212:SF0">
    <property type="entry name" value="SEIPIN"/>
    <property type="match status" value="1"/>
</dbReference>
<proteinExistence type="predicted"/>
<dbReference type="GO" id="GO:0005789">
    <property type="term" value="C:endoplasmic reticulum membrane"/>
    <property type="evidence" value="ECO:0007669"/>
    <property type="project" value="UniProtKB-SubCell"/>
</dbReference>
<evidence type="ECO:0000256" key="2">
    <source>
        <dbReference type="ARBA" id="ARBA00022692"/>
    </source>
</evidence>
<evidence type="ECO:0000256" key="7">
    <source>
        <dbReference type="SAM" id="MobiDB-lite"/>
    </source>
</evidence>
<sequence>MAKGYDDEDDTGSERRGIVRTVIDITLKPFRVATSKPAQRAYLTTFLIVSTSSILFGLATVAYLLFYWSYIPRIGFERPIHLQFDNVFTSHSLREPYPYPYGTAAIAPDIISGQQYDVQVELAMPRTSANKDAGNFMLEVNLLAPHEKGSNGMLDAVKDGLLQAGAPATDPRQSLARSRRSTILPYRSYGVELAYKLSELHWYLLSFRSEAEKLNVPMFERVEFGRGWRNVPAFLKVEIQSTHQLQIYSAKAVFRARFTGLRWLMYNHRLSTATVFIFTFWATEMVFAAVAWGALTLFLAGSEDDMEVKGEEIHEVAKHVKEEKTEDERRQLSETERTFPSLTGQPSVRYSEPPIKQEEIDEPSLLPEAPSRAVEADDEDEDGDFFIDSGIGTSLESGSSRRDSIRRRRSQKGSRYGV</sequence>
<keyword evidence="10" id="KW-1185">Reference proteome</keyword>
<feature type="compositionally biased region" description="Acidic residues" evidence="7">
    <location>
        <begin position="376"/>
        <end position="385"/>
    </location>
</feature>
<feature type="region of interest" description="Disordered" evidence="7">
    <location>
        <begin position="320"/>
        <end position="418"/>
    </location>
</feature>
<dbReference type="InterPro" id="IPR009617">
    <property type="entry name" value="Seipin"/>
</dbReference>
<organism evidence="9 10">
    <name type="scientific">Polychaeton citri CBS 116435</name>
    <dbReference type="NCBI Taxonomy" id="1314669"/>
    <lineage>
        <taxon>Eukaryota</taxon>
        <taxon>Fungi</taxon>
        <taxon>Dikarya</taxon>
        <taxon>Ascomycota</taxon>
        <taxon>Pezizomycotina</taxon>
        <taxon>Dothideomycetes</taxon>
        <taxon>Dothideomycetidae</taxon>
        <taxon>Capnodiales</taxon>
        <taxon>Capnodiaceae</taxon>
        <taxon>Polychaeton</taxon>
    </lineage>
</organism>
<feature type="transmembrane region" description="Helical" evidence="8">
    <location>
        <begin position="41"/>
        <end position="68"/>
    </location>
</feature>
<keyword evidence="3" id="KW-0256">Endoplasmic reticulum</keyword>
<dbReference type="Proteomes" id="UP000799441">
    <property type="component" value="Unassembled WGS sequence"/>
</dbReference>
<name>A0A9P4UK40_9PEZI</name>
<dbReference type="GO" id="GO:0006629">
    <property type="term" value="P:lipid metabolic process"/>
    <property type="evidence" value="ECO:0007669"/>
    <property type="project" value="UniProtKB-KW"/>
</dbReference>
<keyword evidence="4 8" id="KW-1133">Transmembrane helix</keyword>
<protein>
    <recommendedName>
        <fullName evidence="11">Adipose-regulatory protein</fullName>
    </recommendedName>
</protein>
<evidence type="ECO:0000256" key="5">
    <source>
        <dbReference type="ARBA" id="ARBA00023098"/>
    </source>
</evidence>
<dbReference type="EMBL" id="MU003853">
    <property type="protein sequence ID" value="KAF2717059.1"/>
    <property type="molecule type" value="Genomic_DNA"/>
</dbReference>
<gene>
    <name evidence="9" type="ORF">K431DRAFT_288866</name>
</gene>
<dbReference type="AlphaFoldDB" id="A0A9P4UK40"/>
<feature type="transmembrane region" description="Helical" evidence="8">
    <location>
        <begin position="275"/>
        <end position="300"/>
    </location>
</feature>
<evidence type="ECO:0008006" key="11">
    <source>
        <dbReference type="Google" id="ProtNLM"/>
    </source>
</evidence>
<evidence type="ECO:0000256" key="3">
    <source>
        <dbReference type="ARBA" id="ARBA00022824"/>
    </source>
</evidence>
<dbReference type="GO" id="GO:0140042">
    <property type="term" value="P:lipid droplet formation"/>
    <property type="evidence" value="ECO:0007669"/>
    <property type="project" value="UniProtKB-ARBA"/>
</dbReference>
<evidence type="ECO:0000313" key="9">
    <source>
        <dbReference type="EMBL" id="KAF2717059.1"/>
    </source>
</evidence>